<dbReference type="AlphaFoldDB" id="A0A8T2IJT8"/>
<dbReference type="SMART" id="SM00444">
    <property type="entry name" value="GYF"/>
    <property type="match status" value="1"/>
</dbReference>
<dbReference type="EMBL" id="JAACNH010000990">
    <property type="protein sequence ID" value="KAG8430426.1"/>
    <property type="molecule type" value="Genomic_DNA"/>
</dbReference>
<feature type="region of interest" description="Disordered" evidence="2">
    <location>
        <begin position="668"/>
        <end position="710"/>
    </location>
</feature>
<dbReference type="OrthoDB" id="48509at2759"/>
<dbReference type="PANTHER" id="PTHR14445">
    <property type="entry name" value="GRB10 INTERACTING GYF PROTEIN"/>
    <property type="match status" value="1"/>
</dbReference>
<proteinExistence type="inferred from homology"/>
<feature type="region of interest" description="Disordered" evidence="2">
    <location>
        <begin position="909"/>
        <end position="934"/>
    </location>
</feature>
<dbReference type="Gene3D" id="3.30.1490.40">
    <property type="match status" value="1"/>
</dbReference>
<evidence type="ECO:0000313" key="4">
    <source>
        <dbReference type="EMBL" id="KAG8430426.1"/>
    </source>
</evidence>
<dbReference type="Pfam" id="PF02213">
    <property type="entry name" value="GYF"/>
    <property type="match status" value="1"/>
</dbReference>
<dbReference type="Proteomes" id="UP000812440">
    <property type="component" value="Unassembled WGS sequence"/>
</dbReference>
<reference evidence="4" key="1">
    <citation type="thesis" date="2020" institute="ProQuest LLC" country="789 East Eisenhower Parkway, Ann Arbor, MI, USA">
        <title>Comparative Genomics and Chromosome Evolution.</title>
        <authorList>
            <person name="Mudd A.B."/>
        </authorList>
    </citation>
    <scope>NUCLEOTIDE SEQUENCE</scope>
    <source>
        <strain evidence="4">Female2</strain>
        <tissue evidence="4">Blood</tissue>
    </source>
</reference>
<feature type="compositionally biased region" description="Basic and acidic residues" evidence="2">
    <location>
        <begin position="273"/>
        <end position="283"/>
    </location>
</feature>
<dbReference type="GO" id="GO:0048009">
    <property type="term" value="P:insulin-like growth factor receptor signaling pathway"/>
    <property type="evidence" value="ECO:0007669"/>
    <property type="project" value="TreeGrafter"/>
</dbReference>
<organism evidence="4 5">
    <name type="scientific">Hymenochirus boettgeri</name>
    <name type="common">Congo dwarf clawed frog</name>
    <dbReference type="NCBI Taxonomy" id="247094"/>
    <lineage>
        <taxon>Eukaryota</taxon>
        <taxon>Metazoa</taxon>
        <taxon>Chordata</taxon>
        <taxon>Craniata</taxon>
        <taxon>Vertebrata</taxon>
        <taxon>Euteleostomi</taxon>
        <taxon>Amphibia</taxon>
        <taxon>Batrachia</taxon>
        <taxon>Anura</taxon>
        <taxon>Pipoidea</taxon>
        <taxon>Pipidae</taxon>
        <taxon>Pipinae</taxon>
        <taxon>Hymenochirus</taxon>
    </lineage>
</organism>
<sequence length="965" mass="108776">MAAETLNFGPEWLRALSSGGTVASPPPSPAMPKYKLAEYRYGREEMLALYVKEDKVPEEMQDKEFAVILNEEPLQPLALLPLTEEEQRNFSLSVNSVPVLRLMGKGTAPPPGGVTRGRGSARGRGRGRADPALYSRPADEQEPGFGRGGREIHRSQSWDDRGERRFEKPIRREAVRVGFEESVAPSRKEFARSDSDNWRTLRDGQEEDDDSNWRLAVTRRDERWRSTSPGGNSGEGPRSAGWREHGERRRKFDFEAVREEGGAAPRPGGRGGESSHNDERDGLPEWCMEDEDDEMGTFDSSGAFLPFKKSPKEAIMEEQELEFHAVEDEDDNEEGAHRLIDADDDDAAVTLEETLPESTPNHLDVPNSLWGGTMYTEEEEEEERCPEVSPAEGEAVEGGKHQDPGQEGDPGSFIPPSLSPLSNLPPPSSPPVAATEFSVGDPEEDEGMKHLQQEAEKLVASLQDSSLEEDGFANPRSHSAAALPLSHEAAMKWFYKDPQGEIQGPFSTQEMAEWCQAGYFTMSLLVKRGCDEGFQPLGEVIKMWGRGNIDQQCLKKQQELALYQQLQHQYLLQLINRQQYSQKSADLTPQQQQQLSVFLQQLNPSKSRTSESSLLPTMNRSLSVPDTGSLWDLHTSATQTAGGDPAPWDLSVSAASQGPTLEQLQLHQKLQERRDAELRAKREEEERKRREEKRRQEEQKRREEEEIYRRKQQCRQQQQELLLKLLQSGQPSPPAIWGSHTKGLSLKSMLESRKEKDFLSKEDSKLGQGSLWGGMEKSPWDEAVKSGGTSRGLRNSRSSPSLTDSYAASARRKKTEEEEKLLKLLQGFKPSDGFTQWCEQMLHILNTSNNLDVPTLVAFLKELESPYDVHDYIRSYLGETLEAKEFAKQFLERRAKYKASQRQQVQESAWCSSPMFPPSQNSKQSGYDTQSSKVKRRIHMLHSDPSILGYSLHGSPNEMEAIDDY</sequence>
<dbReference type="PANTHER" id="PTHR14445:SF37">
    <property type="entry name" value="GRB10-INTERACTING GYF PROTEIN 1"/>
    <property type="match status" value="1"/>
</dbReference>
<feature type="compositionally biased region" description="Basic and acidic residues" evidence="2">
    <location>
        <begin position="241"/>
        <end position="261"/>
    </location>
</feature>
<feature type="compositionally biased region" description="Polar residues" evidence="2">
    <location>
        <begin position="792"/>
        <end position="806"/>
    </location>
</feature>
<evidence type="ECO:0000256" key="2">
    <source>
        <dbReference type="SAM" id="MobiDB-lite"/>
    </source>
</evidence>
<evidence type="ECO:0000256" key="1">
    <source>
        <dbReference type="ARBA" id="ARBA00038015"/>
    </source>
</evidence>
<feature type="compositionally biased region" description="Polar residues" evidence="2">
    <location>
        <begin position="918"/>
        <end position="932"/>
    </location>
</feature>
<accession>A0A8T2IJT8</accession>
<dbReference type="SUPFAM" id="SSF55277">
    <property type="entry name" value="GYF domain"/>
    <property type="match status" value="1"/>
</dbReference>
<dbReference type="CDD" id="cd00072">
    <property type="entry name" value="GYF"/>
    <property type="match status" value="1"/>
</dbReference>
<comment type="caution">
    <text evidence="4">The sequence shown here is derived from an EMBL/GenBank/DDBJ whole genome shotgun (WGS) entry which is preliminary data.</text>
</comment>
<feature type="region of interest" description="Disordered" evidence="2">
    <location>
        <begin position="758"/>
        <end position="811"/>
    </location>
</feature>
<feature type="domain" description="GYF" evidence="3">
    <location>
        <begin position="490"/>
        <end position="538"/>
    </location>
</feature>
<comment type="similarity">
    <text evidence="1">Belongs to the GIGYF family.</text>
</comment>
<dbReference type="PROSITE" id="PS50829">
    <property type="entry name" value="GYF"/>
    <property type="match status" value="1"/>
</dbReference>
<feature type="region of interest" description="Disordered" evidence="2">
    <location>
        <begin position="327"/>
        <end position="448"/>
    </location>
</feature>
<gene>
    <name evidence="4" type="ORF">GDO86_020632</name>
</gene>
<feature type="compositionally biased region" description="Basic and acidic residues" evidence="2">
    <location>
        <begin position="186"/>
        <end position="204"/>
    </location>
</feature>
<keyword evidence="5" id="KW-1185">Reference proteome</keyword>
<name>A0A8T2IJT8_9PIPI</name>
<evidence type="ECO:0000313" key="5">
    <source>
        <dbReference type="Proteomes" id="UP000812440"/>
    </source>
</evidence>
<protein>
    <recommendedName>
        <fullName evidence="3">GYF domain-containing protein</fullName>
    </recommendedName>
</protein>
<feature type="region of interest" description="Disordered" evidence="2">
    <location>
        <begin position="103"/>
        <end position="286"/>
    </location>
</feature>
<feature type="compositionally biased region" description="Basic and acidic residues" evidence="2">
    <location>
        <begin position="148"/>
        <end position="179"/>
    </location>
</feature>
<dbReference type="InterPro" id="IPR051640">
    <property type="entry name" value="GRB10-interact_GYF"/>
</dbReference>
<dbReference type="InterPro" id="IPR003169">
    <property type="entry name" value="GYF"/>
</dbReference>
<dbReference type="GO" id="GO:0005829">
    <property type="term" value="C:cytosol"/>
    <property type="evidence" value="ECO:0007669"/>
    <property type="project" value="TreeGrafter"/>
</dbReference>
<evidence type="ECO:0000259" key="3">
    <source>
        <dbReference type="PROSITE" id="PS50829"/>
    </source>
</evidence>
<feature type="compositionally biased region" description="Basic and acidic residues" evidence="2">
    <location>
        <begin position="669"/>
        <end position="709"/>
    </location>
</feature>
<dbReference type="InterPro" id="IPR035445">
    <property type="entry name" value="GYF-like_dom_sf"/>
</dbReference>